<dbReference type="EMBL" id="BK015275">
    <property type="protein sequence ID" value="DAD99117.1"/>
    <property type="molecule type" value="Genomic_DNA"/>
</dbReference>
<proteinExistence type="predicted"/>
<dbReference type="Gene3D" id="1.20.140.160">
    <property type="match status" value="1"/>
</dbReference>
<evidence type="ECO:0008006" key="3">
    <source>
        <dbReference type="Google" id="ProtNLM"/>
    </source>
</evidence>
<protein>
    <recommendedName>
        <fullName evidence="3">DUF1492 domain-containing protein</fullName>
    </recommendedName>
</protein>
<feature type="coiled-coil region" evidence="1">
    <location>
        <begin position="57"/>
        <end position="88"/>
    </location>
</feature>
<organism evidence="2">
    <name type="scientific">Siphoviridae sp. ctFKD2</name>
    <dbReference type="NCBI Taxonomy" id="2825403"/>
    <lineage>
        <taxon>Viruses</taxon>
        <taxon>Duplodnaviria</taxon>
        <taxon>Heunggongvirae</taxon>
        <taxon>Uroviricota</taxon>
        <taxon>Caudoviricetes</taxon>
    </lineage>
</organism>
<keyword evidence="1" id="KW-0175">Coiled coil</keyword>
<evidence type="ECO:0000256" key="1">
    <source>
        <dbReference type="SAM" id="Coils"/>
    </source>
</evidence>
<dbReference type="InterPro" id="IPR013324">
    <property type="entry name" value="RNA_pol_sigma_r3/r4-like"/>
</dbReference>
<accession>A0A8S5NWD0</accession>
<name>A0A8S5NWD0_9CAUD</name>
<evidence type="ECO:0000313" key="2">
    <source>
        <dbReference type="EMBL" id="DAD99117.1"/>
    </source>
</evidence>
<reference evidence="2" key="1">
    <citation type="journal article" date="2021" name="Proc. Natl. Acad. Sci. U.S.A.">
        <title>A Catalog of Tens of Thousands of Viruses from Human Metagenomes Reveals Hidden Associations with Chronic Diseases.</title>
        <authorList>
            <person name="Tisza M.J."/>
            <person name="Buck C.B."/>
        </authorList>
    </citation>
    <scope>NUCLEOTIDE SEQUENCE</scope>
    <source>
        <strain evidence="2">CtFKD2</strain>
    </source>
</reference>
<dbReference type="SUPFAM" id="SSF88659">
    <property type="entry name" value="Sigma3 and sigma4 domains of RNA polymerase sigma factors"/>
    <property type="match status" value="1"/>
</dbReference>
<sequence>MTKKELQRIYLLDLRISADIKELEKLNSLKYSIRSPSDFGEKVQSSVRNDNDLIEKIVDLETKINRNISELINLREDYKKKISDVDEEYGILLNLRYIQCLKWHEIAKIMHRSVEMIYKMHGKALNLIKDL</sequence>